<dbReference type="RefSeq" id="WP_303548194.1">
    <property type="nucleotide sequence ID" value="NZ_JAUOPG010000001.1"/>
</dbReference>
<comment type="caution">
    <text evidence="2">The sequence shown here is derived from an EMBL/GenBank/DDBJ whole genome shotgun (WGS) entry which is preliminary data.</text>
</comment>
<feature type="region of interest" description="Disordered" evidence="1">
    <location>
        <begin position="308"/>
        <end position="327"/>
    </location>
</feature>
<protein>
    <submittedName>
        <fullName evidence="2">DUF1853 family protein</fullName>
    </submittedName>
</protein>
<proteinExistence type="predicted"/>
<dbReference type="EMBL" id="JAUOPG010000001">
    <property type="protein sequence ID" value="MDO6452210.1"/>
    <property type="molecule type" value="Genomic_DNA"/>
</dbReference>
<feature type="compositionally biased region" description="Polar residues" evidence="1">
    <location>
        <begin position="309"/>
        <end position="327"/>
    </location>
</feature>
<gene>
    <name evidence="2" type="ORF">Q4490_01405</name>
</gene>
<dbReference type="Pfam" id="PF08907">
    <property type="entry name" value="DUF1853"/>
    <property type="match status" value="1"/>
</dbReference>
<dbReference type="Proteomes" id="UP001169862">
    <property type="component" value="Unassembled WGS sequence"/>
</dbReference>
<reference evidence="2" key="1">
    <citation type="submission" date="2023-07" db="EMBL/GenBank/DDBJ databases">
        <title>Genome content predicts the carbon catabolic preferences of heterotrophic bacteria.</title>
        <authorList>
            <person name="Gralka M."/>
        </authorList>
    </citation>
    <scope>NUCLEOTIDE SEQUENCE</scope>
    <source>
        <strain evidence="2">I2M16</strain>
    </source>
</reference>
<name>A0AAW7XDY8_9GAMM</name>
<dbReference type="InterPro" id="IPR015003">
    <property type="entry name" value="DUF1853"/>
</dbReference>
<evidence type="ECO:0000313" key="3">
    <source>
        <dbReference type="Proteomes" id="UP001169862"/>
    </source>
</evidence>
<accession>A0AAW7XDY8</accession>
<dbReference type="AlphaFoldDB" id="A0AAW7XDY8"/>
<organism evidence="2 3">
    <name type="scientific">Neptunomonas phycophila</name>
    <dbReference type="NCBI Taxonomy" id="1572645"/>
    <lineage>
        <taxon>Bacteria</taxon>
        <taxon>Pseudomonadati</taxon>
        <taxon>Pseudomonadota</taxon>
        <taxon>Gammaproteobacteria</taxon>
        <taxon>Oceanospirillales</taxon>
        <taxon>Oceanospirillaceae</taxon>
        <taxon>Neptunomonas</taxon>
    </lineage>
</organism>
<evidence type="ECO:0000313" key="2">
    <source>
        <dbReference type="EMBL" id="MDO6452210.1"/>
    </source>
</evidence>
<evidence type="ECO:0000256" key="1">
    <source>
        <dbReference type="SAM" id="MobiDB-lite"/>
    </source>
</evidence>
<sequence length="327" mass="37499">MTTDRLIIDINNDIDWLKASQPLMRHSNIHFFNTHQPLTQNTQSLVAYGKPPIFRLGHLFEEVVDRFISLTSKLETVARNIQIRNGKATLGELDFLYRNRIDGSITHLEVAIKFYLFCPNDTCLNEALPIPSLAKFIGPGSKDRLDKKWSRLTNHQLQLTANPVTQAALTALDLPLPHKSELLLTGILFYPYQADRFDLIKQHIGLEEVIHPNHQYGWWLPRKEIDQIKTQALNEHWQFLLLPKHHWIAGASHYDAQEIEDKSLSFTALKAMLDKRHIALPIMIACVQKHKDGFKAVARGFIVEDNWPHTPSGSNKQTDQNSKNLST</sequence>